<feature type="domain" description="MOFRL" evidence="2">
    <location>
        <begin position="336"/>
        <end position="434"/>
    </location>
</feature>
<accession>A0A0U5CXG4</accession>
<dbReference type="GeneID" id="26658770"/>
<evidence type="ECO:0000313" key="5">
    <source>
        <dbReference type="Proteomes" id="UP000066737"/>
    </source>
</evidence>
<reference evidence="5" key="1">
    <citation type="journal article" date="2016" name="Environ. Microbiol.">
        <title>The complete genome of a viable archaeum isolated from 123-million-year-old rock salt.</title>
        <authorList>
            <person name="Jaakkola S.T."/>
            <person name="Pfeiffer F."/>
            <person name="Ravantti J.J."/>
            <person name="Guo Q."/>
            <person name="Liu Y."/>
            <person name="Chen X."/>
            <person name="Ma H."/>
            <person name="Yang C."/>
            <person name="Oksanen H.M."/>
            <person name="Bamford D.H."/>
        </authorList>
    </citation>
    <scope>NUCLEOTIDE SEQUENCE</scope>
    <source>
        <strain evidence="5">JI20-1</strain>
    </source>
</reference>
<name>A0A0U5CXG4_9EURY</name>
<organism evidence="4 5">
    <name type="scientific">Halobacterium hubeiense</name>
    <dbReference type="NCBI Taxonomy" id="1407499"/>
    <lineage>
        <taxon>Archaea</taxon>
        <taxon>Methanobacteriati</taxon>
        <taxon>Methanobacteriota</taxon>
        <taxon>Stenosarchaea group</taxon>
        <taxon>Halobacteria</taxon>
        <taxon>Halobacteriales</taxon>
        <taxon>Halobacteriaceae</taxon>
        <taxon>Halobacterium</taxon>
    </lineage>
</organism>
<dbReference type="Pfam" id="PF13660">
    <property type="entry name" value="DUF4147"/>
    <property type="match status" value="1"/>
</dbReference>
<dbReference type="Proteomes" id="UP000066737">
    <property type="component" value="Chromosome I"/>
</dbReference>
<feature type="domain" description="MOFRL-associated" evidence="3">
    <location>
        <begin position="19"/>
        <end position="252"/>
    </location>
</feature>
<keyword evidence="5" id="KW-1185">Reference proteome</keyword>
<dbReference type="Gene3D" id="3.40.50.10180">
    <property type="entry name" value="Glycerate kinase, MOFRL-like N-terminal domain"/>
    <property type="match status" value="1"/>
</dbReference>
<dbReference type="InterPro" id="IPR039760">
    <property type="entry name" value="MOFRL_protein"/>
</dbReference>
<evidence type="ECO:0000259" key="2">
    <source>
        <dbReference type="Pfam" id="PF05161"/>
    </source>
</evidence>
<dbReference type="OrthoDB" id="10741at2157"/>
<dbReference type="Pfam" id="PF05161">
    <property type="entry name" value="MOFRL"/>
    <property type="match status" value="1"/>
</dbReference>
<sequence>MVDIRNRPALADSPAREAALACVEAGIDAARPARVVADEVAVEGDALRVADATYDLGDYERVAVSGGGNAAAHVARALADALGSRLDGGVVVTDDRVDVPGVEVLPSDHPVPSERGVESTRRLLDAARSYDADTLVLTVITGGGSAVLPAPADDLSLSDLQATTEALLRSGAPIRDVNAVRKHCSALKGGQLARALAPATVATLVFSDVVGNDLDVVASGPTVPDTSTYGDALAVLDDYDVDVPAAVRDRLERGARGDRPETPGEGDPAFENVETHVLADGSTALEAAREAARERGYEPLLLSSCIEGEAREVGGVHAAVATEAANAGDPVEPPAVVFSGGELTVTVTGDGEGGPNQECALAAAHRLPDGAAFACVDTDGIDGASEHAGALVDGETVADPAAARAALRENDAGGYLAGRDALLRTGPTGTNVNDLRVLVVPE</sequence>
<dbReference type="InterPro" id="IPR037035">
    <property type="entry name" value="GK-like_C_sf"/>
</dbReference>
<dbReference type="PANTHER" id="PTHR12227">
    <property type="entry name" value="GLYCERATE KINASE"/>
    <property type="match status" value="1"/>
</dbReference>
<dbReference type="STRING" id="1407499.HHUB_2107"/>
<gene>
    <name evidence="4" type="ORF">HHUB_2107</name>
</gene>
<dbReference type="GO" id="GO:0008887">
    <property type="term" value="F:glycerate kinase activity"/>
    <property type="evidence" value="ECO:0007669"/>
    <property type="project" value="InterPro"/>
</dbReference>
<dbReference type="KEGG" id="hhb:Hhub_2107"/>
<evidence type="ECO:0000256" key="1">
    <source>
        <dbReference type="SAM" id="MobiDB-lite"/>
    </source>
</evidence>
<protein>
    <submittedName>
        <fullName evidence="4">DUF4147 domain protein</fullName>
    </submittedName>
</protein>
<feature type="compositionally biased region" description="Basic and acidic residues" evidence="1">
    <location>
        <begin position="250"/>
        <end position="262"/>
    </location>
</feature>
<feature type="region of interest" description="Disordered" evidence="1">
    <location>
        <begin position="250"/>
        <end position="269"/>
    </location>
</feature>
<evidence type="ECO:0000259" key="3">
    <source>
        <dbReference type="Pfam" id="PF13660"/>
    </source>
</evidence>
<dbReference type="EMBL" id="LN831302">
    <property type="protein sequence ID" value="CQH54616.1"/>
    <property type="molecule type" value="Genomic_DNA"/>
</dbReference>
<evidence type="ECO:0000313" key="4">
    <source>
        <dbReference type="EMBL" id="CQH54616.1"/>
    </source>
</evidence>
<dbReference type="AlphaFoldDB" id="A0A0U5CXG4"/>
<dbReference type="InterPro" id="IPR007835">
    <property type="entry name" value="MOFRL"/>
</dbReference>
<dbReference type="PANTHER" id="PTHR12227:SF0">
    <property type="entry name" value="GLYCERATE KINASE"/>
    <property type="match status" value="1"/>
</dbReference>
<dbReference type="InterPro" id="IPR038614">
    <property type="entry name" value="GK_N_sf"/>
</dbReference>
<dbReference type="SUPFAM" id="SSF82544">
    <property type="entry name" value="GckA/TtuD-like"/>
    <property type="match status" value="1"/>
</dbReference>
<proteinExistence type="predicted"/>
<dbReference type="GO" id="GO:0005737">
    <property type="term" value="C:cytoplasm"/>
    <property type="evidence" value="ECO:0007669"/>
    <property type="project" value="TreeGrafter"/>
</dbReference>
<dbReference type="InterPro" id="IPR025286">
    <property type="entry name" value="MOFRL_assoc_dom"/>
</dbReference>
<dbReference type="Gene3D" id="3.40.1480.10">
    <property type="entry name" value="MOFRL domain"/>
    <property type="match status" value="1"/>
</dbReference>
<dbReference type="RefSeq" id="WP_059056546.1">
    <property type="nucleotide sequence ID" value="NZ_CEML01000002.1"/>
</dbReference>